<gene>
    <name evidence="2" type="ORF">GCM10008942_15800</name>
</gene>
<keyword evidence="1" id="KW-0472">Membrane</keyword>
<comment type="caution">
    <text evidence="2">The sequence shown here is derived from an EMBL/GenBank/DDBJ whole genome shotgun (WGS) entry which is preliminary data.</text>
</comment>
<organism evidence="2 3">
    <name type="scientific">Rhizomicrobium electricum</name>
    <dbReference type="NCBI Taxonomy" id="480070"/>
    <lineage>
        <taxon>Bacteria</taxon>
        <taxon>Pseudomonadati</taxon>
        <taxon>Pseudomonadota</taxon>
        <taxon>Alphaproteobacteria</taxon>
        <taxon>Micropepsales</taxon>
        <taxon>Micropepsaceae</taxon>
        <taxon>Rhizomicrobium</taxon>
    </lineage>
</organism>
<protein>
    <submittedName>
        <fullName evidence="2">Uncharacterized protein</fullName>
    </submittedName>
</protein>
<reference evidence="2 3" key="1">
    <citation type="journal article" date="2019" name="Int. J. Syst. Evol. Microbiol.">
        <title>The Global Catalogue of Microorganisms (GCM) 10K type strain sequencing project: providing services to taxonomists for standard genome sequencing and annotation.</title>
        <authorList>
            <consortium name="The Broad Institute Genomics Platform"/>
            <consortium name="The Broad Institute Genome Sequencing Center for Infectious Disease"/>
            <person name="Wu L."/>
            <person name="Ma J."/>
        </authorList>
    </citation>
    <scope>NUCLEOTIDE SEQUENCE [LARGE SCALE GENOMIC DNA]</scope>
    <source>
        <strain evidence="2 3">JCM 15089</strain>
    </source>
</reference>
<evidence type="ECO:0000313" key="2">
    <source>
        <dbReference type="EMBL" id="GAA0568079.1"/>
    </source>
</evidence>
<keyword evidence="1" id="KW-0812">Transmembrane</keyword>
<dbReference type="RefSeq" id="WP_166930000.1">
    <property type="nucleotide sequence ID" value="NZ_BAAADD010000004.1"/>
</dbReference>
<keyword evidence="1" id="KW-1133">Transmembrane helix</keyword>
<feature type="transmembrane region" description="Helical" evidence="1">
    <location>
        <begin position="20"/>
        <end position="45"/>
    </location>
</feature>
<evidence type="ECO:0000313" key="3">
    <source>
        <dbReference type="Proteomes" id="UP001499951"/>
    </source>
</evidence>
<name>A0ABN1EJN8_9PROT</name>
<proteinExistence type="predicted"/>
<accession>A0ABN1EJN8</accession>
<dbReference type="Proteomes" id="UP001499951">
    <property type="component" value="Unassembled WGS sequence"/>
</dbReference>
<keyword evidence="3" id="KW-1185">Reference proteome</keyword>
<dbReference type="EMBL" id="BAAADD010000004">
    <property type="protein sequence ID" value="GAA0568079.1"/>
    <property type="molecule type" value="Genomic_DNA"/>
</dbReference>
<evidence type="ECO:0000256" key="1">
    <source>
        <dbReference type="SAM" id="Phobius"/>
    </source>
</evidence>
<sequence>MSELSEVPATESPVDPKSTATYRLGLAAVIGLAVVIVVVLGVMVYGISAGWGHRAPAAVTPQAKKPVSMTLAPGFRILSSDTQPGRLILRVRSATDDEVWVLSTDDGSVVARIHGEAPKE</sequence>